<organism evidence="2 3">
    <name type="scientific">Heterodera schachtii</name>
    <name type="common">Sugarbeet cyst nematode worm</name>
    <name type="synonym">Tylenchus schachtii</name>
    <dbReference type="NCBI Taxonomy" id="97005"/>
    <lineage>
        <taxon>Eukaryota</taxon>
        <taxon>Metazoa</taxon>
        <taxon>Ecdysozoa</taxon>
        <taxon>Nematoda</taxon>
        <taxon>Chromadorea</taxon>
        <taxon>Rhabditida</taxon>
        <taxon>Tylenchina</taxon>
        <taxon>Tylenchomorpha</taxon>
        <taxon>Tylenchoidea</taxon>
        <taxon>Heteroderidae</taxon>
        <taxon>Heteroderinae</taxon>
        <taxon>Heterodera</taxon>
    </lineage>
</organism>
<feature type="compositionally biased region" description="Basic and acidic residues" evidence="1">
    <location>
        <begin position="260"/>
        <end position="279"/>
    </location>
</feature>
<reference evidence="2 3" key="1">
    <citation type="submission" date="2024-10" db="EMBL/GenBank/DDBJ databases">
        <authorList>
            <person name="Kim D."/>
        </authorList>
    </citation>
    <scope>NUCLEOTIDE SEQUENCE [LARGE SCALE GENOMIC DNA]</scope>
    <source>
        <strain evidence="2">Taebaek</strain>
    </source>
</reference>
<feature type="compositionally biased region" description="Low complexity" evidence="1">
    <location>
        <begin position="474"/>
        <end position="486"/>
    </location>
</feature>
<feature type="compositionally biased region" description="Basic and acidic residues" evidence="1">
    <location>
        <begin position="51"/>
        <end position="68"/>
    </location>
</feature>
<comment type="caution">
    <text evidence="2">The sequence shown here is derived from an EMBL/GenBank/DDBJ whole genome shotgun (WGS) entry which is preliminary data.</text>
</comment>
<dbReference type="AlphaFoldDB" id="A0ABD2HUK9"/>
<feature type="region of interest" description="Disordered" evidence="1">
    <location>
        <begin position="455"/>
        <end position="498"/>
    </location>
</feature>
<feature type="region of interest" description="Disordered" evidence="1">
    <location>
        <begin position="24"/>
        <end position="86"/>
    </location>
</feature>
<sequence length="518" mass="55730">MGQKHSYNLNRAKVTRQSTQIIQDEIASTAEPTHPSEPVPLGVRTSLDGSDYVRREMERQEQQEKLAKCQENGTSGQGKGQEVPLESEAIAVEGSQTVAEPVEEDVPKCNVVVLKCEENAMESQTGEEEVPKCQENAMENQSEPVAEPFADAIPSPQANVHEVEAVHEFANDALKSEESATDVQETGKAEVEAVQDVPTINQLVEECVAGTKDVLLEVQAVGLLIHENEEHPVAQGQTDDGEVPKSGGEENGKSKQMGEAAKEEGRESFDQVLEDKTDASADVPEEEIVISQCHISDQSDSKKEGLIINQEELISQGEPTNLANAGPPISQESEKDGLIDQQEQQQITLISEEGLISEEKQQSVTQATTDEEALLISIQLNELTISPAKELDADGGKDAVVQLQKLVANGIASGEVGQIVADVVQNVVQTDAAATPAIQHGHQQQPQAVVELAVDEPPSNGRPEHEAEKNTPMTNSTSTTVLVVNNDENDADDAQLATPLNTNDVNIVEVNSRKPSNV</sequence>
<evidence type="ECO:0000313" key="2">
    <source>
        <dbReference type="EMBL" id="KAL3070261.1"/>
    </source>
</evidence>
<evidence type="ECO:0000313" key="3">
    <source>
        <dbReference type="Proteomes" id="UP001620645"/>
    </source>
</evidence>
<protein>
    <submittedName>
        <fullName evidence="2">Uncharacterized protein</fullName>
    </submittedName>
</protein>
<accession>A0ABD2HUK9</accession>
<feature type="region of interest" description="Disordered" evidence="1">
    <location>
        <begin position="123"/>
        <end position="142"/>
    </location>
</feature>
<proteinExistence type="predicted"/>
<feature type="region of interest" description="Disordered" evidence="1">
    <location>
        <begin position="229"/>
        <end position="283"/>
    </location>
</feature>
<dbReference type="Proteomes" id="UP001620645">
    <property type="component" value="Unassembled WGS sequence"/>
</dbReference>
<name>A0ABD2HUK9_HETSC</name>
<dbReference type="EMBL" id="JBICCN010000411">
    <property type="protein sequence ID" value="KAL3070261.1"/>
    <property type="molecule type" value="Genomic_DNA"/>
</dbReference>
<keyword evidence="3" id="KW-1185">Reference proteome</keyword>
<evidence type="ECO:0000256" key="1">
    <source>
        <dbReference type="SAM" id="MobiDB-lite"/>
    </source>
</evidence>
<gene>
    <name evidence="2" type="ORF">niasHS_016088</name>
</gene>